<reference evidence="1" key="1">
    <citation type="journal article" date="2021" name="Environ. Microbiol.">
        <title>Gene family expansions and transcriptome signatures uncover fungal adaptations to wood decay.</title>
        <authorList>
            <person name="Hage H."/>
            <person name="Miyauchi S."/>
            <person name="Viragh M."/>
            <person name="Drula E."/>
            <person name="Min B."/>
            <person name="Chaduli D."/>
            <person name="Navarro D."/>
            <person name="Favel A."/>
            <person name="Norest M."/>
            <person name="Lesage-Meessen L."/>
            <person name="Balint B."/>
            <person name="Merenyi Z."/>
            <person name="de Eugenio L."/>
            <person name="Morin E."/>
            <person name="Martinez A.T."/>
            <person name="Baldrian P."/>
            <person name="Stursova M."/>
            <person name="Martinez M.J."/>
            <person name="Novotny C."/>
            <person name="Magnuson J.K."/>
            <person name="Spatafora J.W."/>
            <person name="Maurice S."/>
            <person name="Pangilinan J."/>
            <person name="Andreopoulos W."/>
            <person name="LaButti K."/>
            <person name="Hundley H."/>
            <person name="Na H."/>
            <person name="Kuo A."/>
            <person name="Barry K."/>
            <person name="Lipzen A."/>
            <person name="Henrissat B."/>
            <person name="Riley R."/>
            <person name="Ahrendt S."/>
            <person name="Nagy L.G."/>
            <person name="Grigoriev I.V."/>
            <person name="Martin F."/>
            <person name="Rosso M.N."/>
        </authorList>
    </citation>
    <scope>NUCLEOTIDE SEQUENCE</scope>
    <source>
        <strain evidence="1">CBS 384.51</strain>
    </source>
</reference>
<dbReference type="EMBL" id="MU274944">
    <property type="protein sequence ID" value="KAI0084361.1"/>
    <property type="molecule type" value="Genomic_DNA"/>
</dbReference>
<keyword evidence="2" id="KW-1185">Reference proteome</keyword>
<dbReference type="Proteomes" id="UP001055072">
    <property type="component" value="Unassembled WGS sequence"/>
</dbReference>
<protein>
    <submittedName>
        <fullName evidence="1">EAP30/Vps36 family-domain-containing protein</fullName>
    </submittedName>
</protein>
<sequence length="590" mass="64321">MGTLKRYTKSVDGTIPAPALLYPEEEIMALQEGVGIYDGNQKSPQHQSGAVYATSHRLFYIDHPHPSSRSFALDLSHISRTDYYAGLLRSSAKITLYLSALSTGTGRLGSQSNTRRANEEDDLETWECEVCSYRNTSGLSHAASQVCTLCGVPRSATGNNTLSSALPRQLNNISLSSSLPSSSDHLNSMLSSEPVSRSDLGTTNEVACPACTFLNHPSLPNCEICGTELPRRPPRHAPAKSAPSSRPPSDDEDEDDYDELDDRPRMMKISFRKGGDKSFYAVLRRSLLGKAWEPSQVLTPPFKTDNSSSVNNRSGLNSILHDVSTKATTSQSNLEDALQDLEALIVKAREMVRVAEDLNERLSATTAAAASIAPNGQPVLDVVEPEEATFIRSSLAQLGLQMENAPVTQDMIKDERKWFEELARELAGVLQGHGGKGISEDGGMMKKRGVVGMDEIWGGWNRARGVALIPPSTFLQILPHLPTYTSPPIQARTFSSGLSVLHTPLFTKAAFSSRLASLLVIRPKTTVEVAYEEQLPIGLVQDMILEVEETGDICRDEGGAGVNMLDTNQGGETQWWPNVFNGYIWDGQVD</sequence>
<proteinExistence type="predicted"/>
<evidence type="ECO:0000313" key="1">
    <source>
        <dbReference type="EMBL" id="KAI0084361.1"/>
    </source>
</evidence>
<organism evidence="1 2">
    <name type="scientific">Irpex rosettiformis</name>
    <dbReference type="NCBI Taxonomy" id="378272"/>
    <lineage>
        <taxon>Eukaryota</taxon>
        <taxon>Fungi</taxon>
        <taxon>Dikarya</taxon>
        <taxon>Basidiomycota</taxon>
        <taxon>Agaricomycotina</taxon>
        <taxon>Agaricomycetes</taxon>
        <taxon>Polyporales</taxon>
        <taxon>Irpicaceae</taxon>
        <taxon>Irpex</taxon>
    </lineage>
</organism>
<accession>A0ACB8TQW7</accession>
<name>A0ACB8TQW7_9APHY</name>
<evidence type="ECO:0000313" key="2">
    <source>
        <dbReference type="Proteomes" id="UP001055072"/>
    </source>
</evidence>
<gene>
    <name evidence="1" type="ORF">BDY19DRAFT_546647</name>
</gene>
<comment type="caution">
    <text evidence="1">The sequence shown here is derived from an EMBL/GenBank/DDBJ whole genome shotgun (WGS) entry which is preliminary data.</text>
</comment>